<name>A0A7J5Z7I0_DISMA</name>
<comment type="caution">
    <text evidence="7">The sequence shown here is derived from an EMBL/GenBank/DDBJ whole genome shotgun (WGS) entry which is preliminary data.</text>
</comment>
<dbReference type="EMBL" id="JAAKFY010000004">
    <property type="protein sequence ID" value="KAF3857772.1"/>
    <property type="molecule type" value="Genomic_DNA"/>
</dbReference>
<sequence>MKPLWKMCSLREARGKEQQKTYIGSILAAVNPYQSLSGLYDHAAMELYSRTHLGEISPHIFAVANECYRSLWKRLQNQCVLIRLRQNQRRRFSPRLQARALHFSDN</sequence>
<dbReference type="Gene3D" id="3.40.850.10">
    <property type="entry name" value="Kinesin motor domain"/>
    <property type="match status" value="1"/>
</dbReference>
<keyword evidence="5" id="KW-0009">Actin-binding</keyword>
<organism evidence="7 8">
    <name type="scientific">Dissostichus mawsoni</name>
    <name type="common">Antarctic cod</name>
    <dbReference type="NCBI Taxonomy" id="36200"/>
    <lineage>
        <taxon>Eukaryota</taxon>
        <taxon>Metazoa</taxon>
        <taxon>Chordata</taxon>
        <taxon>Craniata</taxon>
        <taxon>Vertebrata</taxon>
        <taxon>Euteleostomi</taxon>
        <taxon>Actinopterygii</taxon>
        <taxon>Neopterygii</taxon>
        <taxon>Teleostei</taxon>
        <taxon>Neoteleostei</taxon>
        <taxon>Acanthomorphata</taxon>
        <taxon>Eupercaria</taxon>
        <taxon>Perciformes</taxon>
        <taxon>Notothenioidei</taxon>
        <taxon>Nototheniidae</taxon>
        <taxon>Dissostichus</taxon>
    </lineage>
</organism>
<feature type="domain" description="Myosin motor" evidence="6">
    <location>
        <begin position="1"/>
        <end position="106"/>
    </location>
</feature>
<dbReference type="GO" id="GO:0051489">
    <property type="term" value="P:regulation of filopodium assembly"/>
    <property type="evidence" value="ECO:0007669"/>
    <property type="project" value="TreeGrafter"/>
</dbReference>
<dbReference type="SUPFAM" id="SSF52540">
    <property type="entry name" value="P-loop containing nucleoside triphosphate hydrolases"/>
    <property type="match status" value="1"/>
</dbReference>
<evidence type="ECO:0000313" key="7">
    <source>
        <dbReference type="EMBL" id="KAF3857772.1"/>
    </source>
</evidence>
<dbReference type="InterPro" id="IPR001609">
    <property type="entry name" value="Myosin_head_motor_dom-like"/>
</dbReference>
<evidence type="ECO:0000256" key="5">
    <source>
        <dbReference type="PROSITE-ProRule" id="PRU00782"/>
    </source>
</evidence>
<dbReference type="GO" id="GO:0016459">
    <property type="term" value="C:myosin complex"/>
    <property type="evidence" value="ECO:0007669"/>
    <property type="project" value="UniProtKB-KW"/>
</dbReference>
<keyword evidence="4" id="KW-0505">Motor protein</keyword>
<evidence type="ECO:0000256" key="4">
    <source>
        <dbReference type="ARBA" id="ARBA00023175"/>
    </source>
</evidence>
<dbReference type="AlphaFoldDB" id="A0A7J5Z7I0"/>
<evidence type="ECO:0000313" key="8">
    <source>
        <dbReference type="Proteomes" id="UP000518266"/>
    </source>
</evidence>
<dbReference type="InterPro" id="IPR051724">
    <property type="entry name" value="Actin_motor_Myosin"/>
</dbReference>
<dbReference type="Proteomes" id="UP000518266">
    <property type="component" value="Unassembled WGS sequence"/>
</dbReference>
<evidence type="ECO:0000259" key="6">
    <source>
        <dbReference type="PROSITE" id="PS51456"/>
    </source>
</evidence>
<dbReference type="GO" id="GO:0051015">
    <property type="term" value="F:actin filament binding"/>
    <property type="evidence" value="ECO:0007669"/>
    <property type="project" value="TreeGrafter"/>
</dbReference>
<reference evidence="7 8" key="1">
    <citation type="submission" date="2020-03" db="EMBL/GenBank/DDBJ databases">
        <title>Dissostichus mawsoni Genome sequencing and assembly.</title>
        <authorList>
            <person name="Park H."/>
        </authorList>
    </citation>
    <scope>NUCLEOTIDE SEQUENCE [LARGE SCALE GENOMIC DNA]</scope>
    <source>
        <strain evidence="7">DM0001</strain>
        <tissue evidence="7">Muscle</tissue>
    </source>
</reference>
<protein>
    <recommendedName>
        <fullName evidence="6">Myosin motor domain-containing protein</fullName>
    </recommendedName>
</protein>
<dbReference type="InterPro" id="IPR036961">
    <property type="entry name" value="Kinesin_motor_dom_sf"/>
</dbReference>
<proteinExistence type="inferred from homology"/>
<dbReference type="InterPro" id="IPR027417">
    <property type="entry name" value="P-loop_NTPase"/>
</dbReference>
<dbReference type="GO" id="GO:0005547">
    <property type="term" value="F:phosphatidylinositol-3,4,5-trisphosphate binding"/>
    <property type="evidence" value="ECO:0007669"/>
    <property type="project" value="TreeGrafter"/>
</dbReference>
<keyword evidence="3 5" id="KW-0518">Myosin</keyword>
<comment type="similarity">
    <text evidence="5">Belongs to the TRAFAC class myosin-kinesin ATPase superfamily. Myosin family.</text>
</comment>
<dbReference type="PANTHER" id="PTHR46049">
    <property type="entry name" value="AGAP003327-PA"/>
    <property type="match status" value="1"/>
</dbReference>
<dbReference type="GO" id="GO:0030175">
    <property type="term" value="C:filopodium"/>
    <property type="evidence" value="ECO:0007669"/>
    <property type="project" value="TreeGrafter"/>
</dbReference>
<dbReference type="GO" id="GO:0008360">
    <property type="term" value="P:regulation of cell shape"/>
    <property type="evidence" value="ECO:0007669"/>
    <property type="project" value="TreeGrafter"/>
</dbReference>
<dbReference type="PROSITE" id="PS51456">
    <property type="entry name" value="MYOSIN_MOTOR"/>
    <property type="match status" value="1"/>
</dbReference>
<keyword evidence="1" id="KW-0547">Nucleotide-binding</keyword>
<keyword evidence="8" id="KW-1185">Reference proteome</keyword>
<dbReference type="Pfam" id="PF00063">
    <property type="entry name" value="Myosin_head"/>
    <property type="match status" value="1"/>
</dbReference>
<evidence type="ECO:0000256" key="3">
    <source>
        <dbReference type="ARBA" id="ARBA00023123"/>
    </source>
</evidence>
<evidence type="ECO:0000256" key="1">
    <source>
        <dbReference type="ARBA" id="ARBA00022741"/>
    </source>
</evidence>
<comment type="caution">
    <text evidence="5">Lacks conserved residue(s) required for the propagation of feature annotation.</text>
</comment>
<dbReference type="OrthoDB" id="10055605at2759"/>
<accession>A0A7J5Z7I0</accession>
<dbReference type="PANTHER" id="PTHR46049:SF2">
    <property type="entry name" value="UNCONVENTIONAL MYOSIN-X"/>
    <property type="match status" value="1"/>
</dbReference>
<dbReference type="GO" id="GO:0030705">
    <property type="term" value="P:cytoskeleton-dependent intracellular transport"/>
    <property type="evidence" value="ECO:0007669"/>
    <property type="project" value="TreeGrafter"/>
</dbReference>
<keyword evidence="2" id="KW-0067">ATP-binding</keyword>
<gene>
    <name evidence="7" type="ORF">F7725_010973</name>
</gene>
<evidence type="ECO:0000256" key="2">
    <source>
        <dbReference type="ARBA" id="ARBA00022840"/>
    </source>
</evidence>
<dbReference type="GO" id="GO:0060002">
    <property type="term" value="F:plus-end directed microfilament motor activity"/>
    <property type="evidence" value="ECO:0007669"/>
    <property type="project" value="TreeGrafter"/>
</dbReference>
<dbReference type="GO" id="GO:0005524">
    <property type="term" value="F:ATP binding"/>
    <property type="evidence" value="ECO:0007669"/>
    <property type="project" value="UniProtKB-KW"/>
</dbReference>